<reference evidence="1" key="1">
    <citation type="submission" date="2022-04" db="EMBL/GenBank/DDBJ databases">
        <title>Chromosome-scale genome assembly of Holotrichia oblita Faldermann.</title>
        <authorList>
            <person name="Rongchong L."/>
        </authorList>
    </citation>
    <scope>NUCLEOTIDE SEQUENCE</scope>
    <source>
        <strain evidence="1">81SQS9</strain>
    </source>
</reference>
<dbReference type="EMBL" id="CM043015">
    <property type="protein sequence ID" value="KAI4471646.1"/>
    <property type="molecule type" value="Genomic_DNA"/>
</dbReference>
<gene>
    <name evidence="1" type="ORF">MML48_1g14183</name>
</gene>
<sequence length="153" mass="16807">MNQFFKSVVVIVASLALVSCDTPVTDCENDVSLPLQIQINDCVESPCELERGSTVVMNVTFRAPHYVEGLTPEVIATALGVNVTYPLSETNGCNSLLNIRCPIDAEEIIRYQLQMPILAFYPTISLQIKFTIYDENSNGLMCFVVAARVVLAS</sequence>
<proteinExistence type="predicted"/>
<accession>A0ACB9TXX4</accession>
<keyword evidence="2" id="KW-1185">Reference proteome</keyword>
<evidence type="ECO:0000313" key="2">
    <source>
        <dbReference type="Proteomes" id="UP001056778"/>
    </source>
</evidence>
<dbReference type="Proteomes" id="UP001056778">
    <property type="component" value="Chromosome 1"/>
</dbReference>
<name>A0ACB9TXX4_HOLOL</name>
<organism evidence="1 2">
    <name type="scientific">Holotrichia oblita</name>
    <name type="common">Chafer beetle</name>
    <dbReference type="NCBI Taxonomy" id="644536"/>
    <lineage>
        <taxon>Eukaryota</taxon>
        <taxon>Metazoa</taxon>
        <taxon>Ecdysozoa</taxon>
        <taxon>Arthropoda</taxon>
        <taxon>Hexapoda</taxon>
        <taxon>Insecta</taxon>
        <taxon>Pterygota</taxon>
        <taxon>Neoptera</taxon>
        <taxon>Endopterygota</taxon>
        <taxon>Coleoptera</taxon>
        <taxon>Polyphaga</taxon>
        <taxon>Scarabaeiformia</taxon>
        <taxon>Scarabaeidae</taxon>
        <taxon>Melolonthinae</taxon>
        <taxon>Holotrichia</taxon>
    </lineage>
</organism>
<evidence type="ECO:0000313" key="1">
    <source>
        <dbReference type="EMBL" id="KAI4471646.1"/>
    </source>
</evidence>
<comment type="caution">
    <text evidence="1">The sequence shown here is derived from an EMBL/GenBank/DDBJ whole genome shotgun (WGS) entry which is preliminary data.</text>
</comment>
<protein>
    <submittedName>
        <fullName evidence="1">Niemann pick type c2 protein npc2-related</fullName>
    </submittedName>
</protein>